<evidence type="ECO:0000256" key="2">
    <source>
        <dbReference type="ARBA" id="ARBA00023043"/>
    </source>
</evidence>
<dbReference type="PANTHER" id="PTHR24123">
    <property type="entry name" value="ANKYRIN REPEAT-CONTAINING"/>
    <property type="match status" value="1"/>
</dbReference>
<dbReference type="PANTHER" id="PTHR24123:SF71">
    <property type="entry name" value="ANKYRIN 1, ERYTHROCYTIC A ISOFORM X1"/>
    <property type="match status" value="1"/>
</dbReference>
<evidence type="ECO:0000259" key="3">
    <source>
        <dbReference type="PROSITE" id="PS51145"/>
    </source>
</evidence>
<reference evidence="4 5" key="1">
    <citation type="submission" date="2024-05" db="EMBL/GenBank/DDBJ databases">
        <title>Genome sequencing and assembly of Indian major carp, Cirrhinus mrigala (Hamilton, 1822).</title>
        <authorList>
            <person name="Mohindra V."/>
            <person name="Chowdhury L.M."/>
            <person name="Lal K."/>
            <person name="Jena J.K."/>
        </authorList>
    </citation>
    <scope>NUCLEOTIDE SEQUENCE [LARGE SCALE GENOMIC DNA]</scope>
    <source>
        <strain evidence="4">CM1030</strain>
        <tissue evidence="4">Blood</tissue>
    </source>
</reference>
<gene>
    <name evidence="4" type="ORF">M9458_042236</name>
</gene>
<protein>
    <recommendedName>
        <fullName evidence="3">ZU5 domain-containing protein</fullName>
    </recommendedName>
</protein>
<dbReference type="Proteomes" id="UP001529510">
    <property type="component" value="Unassembled WGS sequence"/>
</dbReference>
<keyword evidence="1" id="KW-0677">Repeat</keyword>
<accession>A0ABD0NN45</accession>
<keyword evidence="5" id="KW-1185">Reference proteome</keyword>
<evidence type="ECO:0000313" key="5">
    <source>
        <dbReference type="Proteomes" id="UP001529510"/>
    </source>
</evidence>
<dbReference type="PROSITE" id="PS51145">
    <property type="entry name" value="ZU5"/>
    <property type="match status" value="1"/>
</dbReference>
<evidence type="ECO:0000256" key="1">
    <source>
        <dbReference type="ARBA" id="ARBA00022737"/>
    </source>
</evidence>
<proteinExistence type="predicted"/>
<dbReference type="AlphaFoldDB" id="A0ABD0NN45"/>
<name>A0ABD0NN45_CIRMR</name>
<keyword evidence="2" id="KW-0040">ANK repeat</keyword>
<dbReference type="InterPro" id="IPR000906">
    <property type="entry name" value="ZU5_dom"/>
</dbReference>
<sequence length="75" mass="8046">FLVSFMVDARGGSMRGSRHNGLRVIIPPRTCAAPTRITCRLVKPQKLTTPPPLVEGEGLASRIISLGPSSMQFLG</sequence>
<dbReference type="Pfam" id="PF00791">
    <property type="entry name" value="ZU5"/>
    <property type="match status" value="1"/>
</dbReference>
<dbReference type="Gene3D" id="2.60.220.30">
    <property type="match status" value="1"/>
</dbReference>
<feature type="non-terminal residue" evidence="4">
    <location>
        <position position="1"/>
    </location>
</feature>
<dbReference type="SMART" id="SM00218">
    <property type="entry name" value="ZU5"/>
    <property type="match status" value="1"/>
</dbReference>
<feature type="non-terminal residue" evidence="4">
    <location>
        <position position="75"/>
    </location>
</feature>
<feature type="domain" description="ZU5" evidence="3">
    <location>
        <begin position="1"/>
        <end position="75"/>
    </location>
</feature>
<organism evidence="4 5">
    <name type="scientific">Cirrhinus mrigala</name>
    <name type="common">Mrigala</name>
    <dbReference type="NCBI Taxonomy" id="683832"/>
    <lineage>
        <taxon>Eukaryota</taxon>
        <taxon>Metazoa</taxon>
        <taxon>Chordata</taxon>
        <taxon>Craniata</taxon>
        <taxon>Vertebrata</taxon>
        <taxon>Euteleostomi</taxon>
        <taxon>Actinopterygii</taxon>
        <taxon>Neopterygii</taxon>
        <taxon>Teleostei</taxon>
        <taxon>Ostariophysi</taxon>
        <taxon>Cypriniformes</taxon>
        <taxon>Cyprinidae</taxon>
        <taxon>Labeoninae</taxon>
        <taxon>Labeonini</taxon>
        <taxon>Cirrhinus</taxon>
    </lineage>
</organism>
<evidence type="ECO:0000313" key="4">
    <source>
        <dbReference type="EMBL" id="KAL0162840.1"/>
    </source>
</evidence>
<dbReference type="EMBL" id="JAMKFB020000021">
    <property type="protein sequence ID" value="KAL0162840.1"/>
    <property type="molecule type" value="Genomic_DNA"/>
</dbReference>
<comment type="caution">
    <text evidence="4">The sequence shown here is derived from an EMBL/GenBank/DDBJ whole genome shotgun (WGS) entry which is preliminary data.</text>
</comment>
<dbReference type="InterPro" id="IPR051165">
    <property type="entry name" value="Multifunctional_ANK_Repeat"/>
</dbReference>